<dbReference type="Proteomes" id="UP000036987">
    <property type="component" value="Unassembled WGS sequence"/>
</dbReference>
<comment type="caution">
    <text evidence="3">The sequence shown here is derived from an EMBL/GenBank/DDBJ whole genome shotgun (WGS) entry which is preliminary data.</text>
</comment>
<evidence type="ECO:0000313" key="4">
    <source>
        <dbReference type="Proteomes" id="UP000036987"/>
    </source>
</evidence>
<comment type="subcellular location">
    <subcellularLocation>
        <location evidence="1">Membrane</location>
        <topology evidence="1">Single-pass membrane protein</topology>
    </subcellularLocation>
</comment>
<proteinExistence type="predicted"/>
<gene>
    <name evidence="3" type="ORF">ZOSMA_172G00350</name>
</gene>
<sequence>MVRGFSEFISINCGQENDYVDNATDLTYISDSSFVESGMKQKDS</sequence>
<dbReference type="Pfam" id="PF12819">
    <property type="entry name" value="Malectin_like"/>
    <property type="match status" value="1"/>
</dbReference>
<accession>A0A0K9PSE3</accession>
<reference evidence="4" key="1">
    <citation type="journal article" date="2016" name="Nature">
        <title>The genome of the seagrass Zostera marina reveals angiosperm adaptation to the sea.</title>
        <authorList>
            <person name="Olsen J.L."/>
            <person name="Rouze P."/>
            <person name="Verhelst B."/>
            <person name="Lin Y.-C."/>
            <person name="Bayer T."/>
            <person name="Collen J."/>
            <person name="Dattolo E."/>
            <person name="De Paoli E."/>
            <person name="Dittami S."/>
            <person name="Maumus F."/>
            <person name="Michel G."/>
            <person name="Kersting A."/>
            <person name="Lauritano C."/>
            <person name="Lohaus R."/>
            <person name="Toepel M."/>
            <person name="Tonon T."/>
            <person name="Vanneste K."/>
            <person name="Amirebrahimi M."/>
            <person name="Brakel J."/>
            <person name="Bostroem C."/>
            <person name="Chovatia M."/>
            <person name="Grimwood J."/>
            <person name="Jenkins J.W."/>
            <person name="Jueterbock A."/>
            <person name="Mraz A."/>
            <person name="Stam W.T."/>
            <person name="Tice H."/>
            <person name="Bornberg-Bauer E."/>
            <person name="Green P.J."/>
            <person name="Pearson G.A."/>
            <person name="Procaccini G."/>
            <person name="Duarte C.M."/>
            <person name="Schmutz J."/>
            <person name="Reusch T.B.H."/>
            <person name="Van de Peer Y."/>
        </authorList>
    </citation>
    <scope>NUCLEOTIDE SEQUENCE [LARGE SCALE GENOMIC DNA]</scope>
    <source>
        <strain evidence="4">cv. Finnish</strain>
    </source>
</reference>
<protein>
    <recommendedName>
        <fullName evidence="2">Malectin-like domain-containing protein</fullName>
    </recommendedName>
</protein>
<evidence type="ECO:0000256" key="1">
    <source>
        <dbReference type="ARBA" id="ARBA00004167"/>
    </source>
</evidence>
<evidence type="ECO:0000259" key="2">
    <source>
        <dbReference type="Pfam" id="PF12819"/>
    </source>
</evidence>
<dbReference type="AlphaFoldDB" id="A0A0K9PSE3"/>
<evidence type="ECO:0000313" key="3">
    <source>
        <dbReference type="EMBL" id="KMZ71906.1"/>
    </source>
</evidence>
<keyword evidence="4" id="KW-1185">Reference proteome</keyword>
<dbReference type="GO" id="GO:0016020">
    <property type="term" value="C:membrane"/>
    <property type="evidence" value="ECO:0007669"/>
    <property type="project" value="UniProtKB-SubCell"/>
</dbReference>
<name>A0A0K9PSE3_ZOSMR</name>
<organism evidence="3 4">
    <name type="scientific">Zostera marina</name>
    <name type="common">Eelgrass</name>
    <dbReference type="NCBI Taxonomy" id="29655"/>
    <lineage>
        <taxon>Eukaryota</taxon>
        <taxon>Viridiplantae</taxon>
        <taxon>Streptophyta</taxon>
        <taxon>Embryophyta</taxon>
        <taxon>Tracheophyta</taxon>
        <taxon>Spermatophyta</taxon>
        <taxon>Magnoliopsida</taxon>
        <taxon>Liliopsida</taxon>
        <taxon>Zosteraceae</taxon>
        <taxon>Zostera</taxon>
    </lineage>
</organism>
<dbReference type="EMBL" id="LFYR01000650">
    <property type="protein sequence ID" value="KMZ71906.1"/>
    <property type="molecule type" value="Genomic_DNA"/>
</dbReference>
<feature type="domain" description="Malectin-like" evidence="2">
    <location>
        <begin position="11"/>
        <end position="41"/>
    </location>
</feature>
<dbReference type="InterPro" id="IPR024788">
    <property type="entry name" value="Malectin-like_Carb-bd_dom"/>
</dbReference>